<dbReference type="InterPro" id="IPR007592">
    <property type="entry name" value="GEBP"/>
</dbReference>
<organism evidence="5 6">
    <name type="scientific">Brassica carinata</name>
    <name type="common">Ethiopian mustard</name>
    <name type="synonym">Abyssinian cabbage</name>
    <dbReference type="NCBI Taxonomy" id="52824"/>
    <lineage>
        <taxon>Eukaryota</taxon>
        <taxon>Viridiplantae</taxon>
        <taxon>Streptophyta</taxon>
        <taxon>Embryophyta</taxon>
        <taxon>Tracheophyta</taxon>
        <taxon>Spermatophyta</taxon>
        <taxon>Magnoliopsida</taxon>
        <taxon>eudicotyledons</taxon>
        <taxon>Gunneridae</taxon>
        <taxon>Pentapetalae</taxon>
        <taxon>rosids</taxon>
        <taxon>malvids</taxon>
        <taxon>Brassicales</taxon>
        <taxon>Brassicaceae</taxon>
        <taxon>Brassiceae</taxon>
        <taxon>Brassica</taxon>
    </lineage>
</organism>
<protein>
    <submittedName>
        <fullName evidence="5">Uncharacterized protein</fullName>
    </submittedName>
</protein>
<dbReference type="PANTHER" id="PTHR31662">
    <property type="entry name" value="BNAANNG10740D PROTEIN-RELATED"/>
    <property type="match status" value="1"/>
</dbReference>
<gene>
    <name evidence="5" type="ORF">Bca52824_046933</name>
</gene>
<keyword evidence="6" id="KW-1185">Reference proteome</keyword>
<feature type="domain" description="Glabrous enhancer-binding protein-like C-terminal" evidence="4">
    <location>
        <begin position="156"/>
        <end position="185"/>
    </location>
</feature>
<dbReference type="InterPro" id="IPR053933">
    <property type="entry name" value="GeBP-like_C"/>
</dbReference>
<reference evidence="5 6" key="1">
    <citation type="submission" date="2020-02" db="EMBL/GenBank/DDBJ databases">
        <authorList>
            <person name="Ma Q."/>
            <person name="Huang Y."/>
            <person name="Song X."/>
            <person name="Pei D."/>
        </authorList>
    </citation>
    <scope>NUCLEOTIDE SEQUENCE [LARGE SCALE GENOMIC DNA]</scope>
    <source>
        <strain evidence="5">Sxm20200214</strain>
        <tissue evidence="5">Leaf</tissue>
    </source>
</reference>
<dbReference type="EMBL" id="JAAMPC010000010">
    <property type="protein sequence ID" value="KAG2287329.1"/>
    <property type="molecule type" value="Genomic_DNA"/>
</dbReference>
<dbReference type="AlphaFoldDB" id="A0A8X7RDV9"/>
<dbReference type="OrthoDB" id="10394662at2759"/>
<evidence type="ECO:0000256" key="1">
    <source>
        <dbReference type="ARBA" id="ARBA00010820"/>
    </source>
</evidence>
<evidence type="ECO:0000259" key="3">
    <source>
        <dbReference type="Pfam" id="PF04504"/>
    </source>
</evidence>
<comment type="caution">
    <text evidence="5">The sequence shown here is derived from an EMBL/GenBank/DDBJ whole genome shotgun (WGS) entry which is preliminary data.</text>
</comment>
<dbReference type="Pfam" id="PF22757">
    <property type="entry name" value="GeBP-like_C"/>
    <property type="match status" value="1"/>
</dbReference>
<feature type="domain" description="Glabrous enhancer-binding protein-like DBD" evidence="3">
    <location>
        <begin position="80"/>
        <end position="121"/>
    </location>
</feature>
<feature type="compositionally biased region" description="Basic and acidic residues" evidence="2">
    <location>
        <begin position="168"/>
        <end position="189"/>
    </location>
</feature>
<feature type="region of interest" description="Disordered" evidence="2">
    <location>
        <begin position="166"/>
        <end position="189"/>
    </location>
</feature>
<dbReference type="GO" id="GO:0005634">
    <property type="term" value="C:nucleus"/>
    <property type="evidence" value="ECO:0007669"/>
    <property type="project" value="TreeGrafter"/>
</dbReference>
<evidence type="ECO:0000259" key="4">
    <source>
        <dbReference type="Pfam" id="PF22757"/>
    </source>
</evidence>
<feature type="compositionally biased region" description="Polar residues" evidence="2">
    <location>
        <begin position="130"/>
        <end position="139"/>
    </location>
</feature>
<sequence length="189" mass="21334">MPATISANRVQILSSSAGEKEIEFEPEDYQPRSSVKVQLSGRKLLVGGDSRNVSSKGAKKIYKQGEKMGSNFKRLFGEKDEIFKEKLQTMRRKYTTTEIAGEQASASNPHQQKCFQLSKAIVTTKPDLVSSRNGKNAQDGSKREDMENSFFLGMNFLKAKWTMMPTGTKKETQEKMKKLHANELECEKN</sequence>
<comment type="similarity">
    <text evidence="1">Belongs to the GeBP family.</text>
</comment>
<dbReference type="PANTHER" id="PTHR31662:SF64">
    <property type="entry name" value="NO APICAL MERISTEM-ASSOCIATED C-TERMINAL DOMAIN-CONTAINING PROTEIN"/>
    <property type="match status" value="1"/>
</dbReference>
<proteinExistence type="inferred from homology"/>
<feature type="region of interest" description="Disordered" evidence="2">
    <location>
        <begin position="126"/>
        <end position="145"/>
    </location>
</feature>
<dbReference type="Proteomes" id="UP000886595">
    <property type="component" value="Unassembled WGS sequence"/>
</dbReference>
<evidence type="ECO:0000313" key="5">
    <source>
        <dbReference type="EMBL" id="KAG2287329.1"/>
    </source>
</evidence>
<accession>A0A8X7RDV9</accession>
<name>A0A8X7RDV9_BRACI</name>
<dbReference type="Pfam" id="PF04504">
    <property type="entry name" value="GeBP-like_DBD"/>
    <property type="match status" value="1"/>
</dbReference>
<evidence type="ECO:0000256" key="2">
    <source>
        <dbReference type="SAM" id="MobiDB-lite"/>
    </source>
</evidence>
<evidence type="ECO:0000313" key="6">
    <source>
        <dbReference type="Proteomes" id="UP000886595"/>
    </source>
</evidence>
<dbReference type="InterPro" id="IPR053932">
    <property type="entry name" value="GeBP-like_DBD"/>
</dbReference>
<dbReference type="GO" id="GO:0006355">
    <property type="term" value="P:regulation of DNA-templated transcription"/>
    <property type="evidence" value="ECO:0007669"/>
    <property type="project" value="InterPro"/>
</dbReference>